<reference evidence="1" key="1">
    <citation type="journal article" date="2023" name="Mol. Biol. Evol.">
        <title>Third-Generation Sequencing Reveals the Adaptive Role of the Epigenome in Three Deep-Sea Polychaetes.</title>
        <authorList>
            <person name="Perez M."/>
            <person name="Aroh O."/>
            <person name="Sun Y."/>
            <person name="Lan Y."/>
            <person name="Juniper S.K."/>
            <person name="Young C.R."/>
            <person name="Angers B."/>
            <person name="Qian P.Y."/>
        </authorList>
    </citation>
    <scope>NUCLEOTIDE SEQUENCE</scope>
    <source>
        <strain evidence="1">R07B-5</strain>
    </source>
</reference>
<evidence type="ECO:0000313" key="2">
    <source>
        <dbReference type="Proteomes" id="UP001209878"/>
    </source>
</evidence>
<sequence>MAVEFCCTGETAPGHVVAEVATGPHSHQPRTVGAVQHACECTRTRQLQGQVLCRIQRVKPCHQRIQERAYDAC</sequence>
<dbReference type="EMBL" id="JAODUO010000555">
    <property type="protein sequence ID" value="KAK2178199.1"/>
    <property type="molecule type" value="Genomic_DNA"/>
</dbReference>
<accession>A0AAD9KVM1</accession>
<proteinExistence type="predicted"/>
<dbReference type="Proteomes" id="UP001209878">
    <property type="component" value="Unassembled WGS sequence"/>
</dbReference>
<gene>
    <name evidence="1" type="ORF">NP493_555g01060</name>
</gene>
<name>A0AAD9KVM1_RIDPI</name>
<evidence type="ECO:0000313" key="1">
    <source>
        <dbReference type="EMBL" id="KAK2178199.1"/>
    </source>
</evidence>
<organism evidence="1 2">
    <name type="scientific">Ridgeia piscesae</name>
    <name type="common">Tubeworm</name>
    <dbReference type="NCBI Taxonomy" id="27915"/>
    <lineage>
        <taxon>Eukaryota</taxon>
        <taxon>Metazoa</taxon>
        <taxon>Spiralia</taxon>
        <taxon>Lophotrochozoa</taxon>
        <taxon>Annelida</taxon>
        <taxon>Polychaeta</taxon>
        <taxon>Sedentaria</taxon>
        <taxon>Canalipalpata</taxon>
        <taxon>Sabellida</taxon>
        <taxon>Siboglinidae</taxon>
        <taxon>Ridgeia</taxon>
    </lineage>
</organism>
<keyword evidence="2" id="KW-1185">Reference proteome</keyword>
<comment type="caution">
    <text evidence="1">The sequence shown here is derived from an EMBL/GenBank/DDBJ whole genome shotgun (WGS) entry which is preliminary data.</text>
</comment>
<protein>
    <submittedName>
        <fullName evidence="1">Uncharacterized protein</fullName>
    </submittedName>
</protein>
<dbReference type="AlphaFoldDB" id="A0AAD9KVM1"/>